<dbReference type="GO" id="GO:0006513">
    <property type="term" value="P:protein monoubiquitination"/>
    <property type="evidence" value="ECO:0007669"/>
    <property type="project" value="TreeGrafter"/>
</dbReference>
<evidence type="ECO:0000256" key="5">
    <source>
        <dbReference type="SAM" id="Coils"/>
    </source>
</evidence>
<dbReference type="InterPro" id="IPR027370">
    <property type="entry name" value="Znf-RING_euk"/>
</dbReference>
<dbReference type="Gene3D" id="3.30.40.10">
    <property type="entry name" value="Zinc/RING finger domain, C3HC4 (zinc finger)"/>
    <property type="match status" value="1"/>
</dbReference>
<dbReference type="InterPro" id="IPR013083">
    <property type="entry name" value="Znf_RING/FYVE/PHD"/>
</dbReference>
<gene>
    <name evidence="8" type="ORF">COCON_G00184470</name>
</gene>
<dbReference type="OrthoDB" id="6105938at2759"/>
<dbReference type="PANTHER" id="PTHR25462">
    <property type="entry name" value="BONUS, ISOFORM C-RELATED"/>
    <property type="match status" value="1"/>
</dbReference>
<comment type="caution">
    <text evidence="8">The sequence shown here is derived from an EMBL/GenBank/DDBJ whole genome shotgun (WGS) entry which is preliminary data.</text>
</comment>
<keyword evidence="2 4" id="KW-0863">Zinc-finger</keyword>
<feature type="coiled-coil region" evidence="5">
    <location>
        <begin position="204"/>
        <end position="244"/>
    </location>
</feature>
<proteinExistence type="predicted"/>
<dbReference type="InterPro" id="IPR047153">
    <property type="entry name" value="TRIM45/56/19-like"/>
</dbReference>
<accession>A0A9Q1HRH5</accession>
<feature type="domain" description="B box-type" evidence="7">
    <location>
        <begin position="92"/>
        <end position="134"/>
    </location>
</feature>
<dbReference type="AlphaFoldDB" id="A0A9Q1HRH5"/>
<dbReference type="SUPFAM" id="SSF57850">
    <property type="entry name" value="RING/U-box"/>
    <property type="match status" value="1"/>
</dbReference>
<dbReference type="PANTHER" id="PTHR25462:SF229">
    <property type="entry name" value="TRANSCRIPTION INTERMEDIARY FACTOR 1-BETA"/>
    <property type="match status" value="1"/>
</dbReference>
<dbReference type="PROSITE" id="PS50119">
    <property type="entry name" value="ZF_BBOX"/>
    <property type="match status" value="1"/>
</dbReference>
<evidence type="ECO:0000259" key="6">
    <source>
        <dbReference type="PROSITE" id="PS50089"/>
    </source>
</evidence>
<dbReference type="GO" id="GO:0008270">
    <property type="term" value="F:zinc ion binding"/>
    <property type="evidence" value="ECO:0007669"/>
    <property type="project" value="UniProtKB-KW"/>
</dbReference>
<reference evidence="8" key="1">
    <citation type="journal article" date="2023" name="Science">
        <title>Genome structures resolve the early diversification of teleost fishes.</title>
        <authorList>
            <person name="Parey E."/>
            <person name="Louis A."/>
            <person name="Montfort J."/>
            <person name="Bouchez O."/>
            <person name="Roques C."/>
            <person name="Iampietro C."/>
            <person name="Lluch J."/>
            <person name="Castinel A."/>
            <person name="Donnadieu C."/>
            <person name="Desvignes T."/>
            <person name="Floi Bucao C."/>
            <person name="Jouanno E."/>
            <person name="Wen M."/>
            <person name="Mejri S."/>
            <person name="Dirks R."/>
            <person name="Jansen H."/>
            <person name="Henkel C."/>
            <person name="Chen W.J."/>
            <person name="Zahm M."/>
            <person name="Cabau C."/>
            <person name="Klopp C."/>
            <person name="Thompson A.W."/>
            <person name="Robinson-Rechavi M."/>
            <person name="Braasch I."/>
            <person name="Lecointre G."/>
            <person name="Bobe J."/>
            <person name="Postlethwait J.H."/>
            <person name="Berthelot C."/>
            <person name="Roest Crollius H."/>
            <person name="Guiguen Y."/>
        </authorList>
    </citation>
    <scope>NUCLEOTIDE SEQUENCE</scope>
    <source>
        <strain evidence="8">Concon-B</strain>
    </source>
</reference>
<dbReference type="EMBL" id="JAFJMO010000014">
    <property type="protein sequence ID" value="KAJ8256295.1"/>
    <property type="molecule type" value="Genomic_DNA"/>
</dbReference>
<evidence type="ECO:0000256" key="4">
    <source>
        <dbReference type="PROSITE-ProRule" id="PRU00024"/>
    </source>
</evidence>
<dbReference type="Pfam" id="PF13445">
    <property type="entry name" value="zf-RING_UBOX"/>
    <property type="match status" value="1"/>
</dbReference>
<evidence type="ECO:0000256" key="3">
    <source>
        <dbReference type="ARBA" id="ARBA00022833"/>
    </source>
</evidence>
<dbReference type="InterPro" id="IPR017907">
    <property type="entry name" value="Znf_RING_CS"/>
</dbReference>
<protein>
    <recommendedName>
        <fullName evidence="10">Tripartite motif containing 59</fullName>
    </recommendedName>
</protein>
<keyword evidence="1" id="KW-0479">Metal-binding</keyword>
<evidence type="ECO:0000256" key="2">
    <source>
        <dbReference type="ARBA" id="ARBA00022771"/>
    </source>
</evidence>
<dbReference type="Gene3D" id="3.30.160.60">
    <property type="entry name" value="Classic Zinc Finger"/>
    <property type="match status" value="1"/>
</dbReference>
<dbReference type="SUPFAM" id="SSF57845">
    <property type="entry name" value="B-box zinc-binding domain"/>
    <property type="match status" value="1"/>
</dbReference>
<name>A0A9Q1HRH5_CONCO</name>
<evidence type="ECO:0008006" key="10">
    <source>
        <dbReference type="Google" id="ProtNLM"/>
    </source>
</evidence>
<keyword evidence="9" id="KW-1185">Reference proteome</keyword>
<dbReference type="InterPro" id="IPR001841">
    <property type="entry name" value="Znf_RING"/>
</dbReference>
<keyword evidence="5" id="KW-0175">Coiled coil</keyword>
<evidence type="ECO:0000313" key="9">
    <source>
        <dbReference type="Proteomes" id="UP001152803"/>
    </source>
</evidence>
<dbReference type="PROSITE" id="PS00518">
    <property type="entry name" value="ZF_RING_1"/>
    <property type="match status" value="1"/>
</dbReference>
<dbReference type="PROSITE" id="PS50089">
    <property type="entry name" value="ZF_RING_2"/>
    <property type="match status" value="1"/>
</dbReference>
<dbReference type="Pfam" id="PF00643">
    <property type="entry name" value="zf-B_box"/>
    <property type="match status" value="1"/>
</dbReference>
<sequence>MESLEEDLTCSVCYSLFRDPCVLPCSHTFCRGCLDSVLHASGNFSIWRPLRVPLKCPNCRSVAELPPAGVEGLPANVSLRAIVEKYQREGRPRTPLCPQHPLQPLNVYCVRDRQLICGLCLTVGGHQGHAIDDLEAAFARAGGGGRAGAEAGGGALGGGLREDRDAAQRFFQGLQGALERKRLAFLRALDAADEALAREVDPLLAQLKEAREEQEDLVACCRALEEVQEEEEEEEEALAFLQKLHTLRERVETLLATPLPQVRALIVRPRVGEVLEAQWGGVTLAGLEHGPVPPITCCPDTHRRKDTPPCVCPAPTCPAPPPPSYWLFWPCSSPCASH</sequence>
<dbReference type="SMART" id="SM00184">
    <property type="entry name" value="RING"/>
    <property type="match status" value="1"/>
</dbReference>
<evidence type="ECO:0000256" key="1">
    <source>
        <dbReference type="ARBA" id="ARBA00022723"/>
    </source>
</evidence>
<keyword evidence="3" id="KW-0862">Zinc</keyword>
<evidence type="ECO:0000313" key="8">
    <source>
        <dbReference type="EMBL" id="KAJ8256295.1"/>
    </source>
</evidence>
<dbReference type="Proteomes" id="UP001152803">
    <property type="component" value="Unassembled WGS sequence"/>
</dbReference>
<evidence type="ECO:0000259" key="7">
    <source>
        <dbReference type="PROSITE" id="PS50119"/>
    </source>
</evidence>
<organism evidence="8 9">
    <name type="scientific">Conger conger</name>
    <name type="common">Conger eel</name>
    <name type="synonym">Muraena conger</name>
    <dbReference type="NCBI Taxonomy" id="82655"/>
    <lineage>
        <taxon>Eukaryota</taxon>
        <taxon>Metazoa</taxon>
        <taxon>Chordata</taxon>
        <taxon>Craniata</taxon>
        <taxon>Vertebrata</taxon>
        <taxon>Euteleostomi</taxon>
        <taxon>Actinopterygii</taxon>
        <taxon>Neopterygii</taxon>
        <taxon>Teleostei</taxon>
        <taxon>Anguilliformes</taxon>
        <taxon>Congridae</taxon>
        <taxon>Conger</taxon>
    </lineage>
</organism>
<dbReference type="SMART" id="SM00336">
    <property type="entry name" value="BBOX"/>
    <property type="match status" value="1"/>
</dbReference>
<feature type="domain" description="RING-type" evidence="6">
    <location>
        <begin position="10"/>
        <end position="60"/>
    </location>
</feature>
<dbReference type="GO" id="GO:0061630">
    <property type="term" value="F:ubiquitin protein ligase activity"/>
    <property type="evidence" value="ECO:0007669"/>
    <property type="project" value="TreeGrafter"/>
</dbReference>
<dbReference type="InterPro" id="IPR000315">
    <property type="entry name" value="Znf_B-box"/>
</dbReference>